<evidence type="ECO:0000256" key="2">
    <source>
        <dbReference type="SAM" id="Phobius"/>
    </source>
</evidence>
<evidence type="ECO:0000313" key="4">
    <source>
        <dbReference type="Proteomes" id="UP000199689"/>
    </source>
</evidence>
<proteinExistence type="predicted"/>
<dbReference type="Proteomes" id="UP000199689">
    <property type="component" value="Unassembled WGS sequence"/>
</dbReference>
<evidence type="ECO:0000313" key="3">
    <source>
        <dbReference type="EMBL" id="SDA56349.1"/>
    </source>
</evidence>
<evidence type="ECO:0008006" key="5">
    <source>
        <dbReference type="Google" id="ProtNLM"/>
    </source>
</evidence>
<dbReference type="OrthoDB" id="5244042at2"/>
<sequence length="296" mass="32886">MLAANLNMLVYAGAGLAIVLLVILIAQVFILKAKLNRINKKYHYFMNGHDGVSVERQLSAEVKQLRDMVSASEGMLHQQELLANMQLESFQRMGLINYDAFDATGDKLSFSLTLLNGRNDGFVFSCLTGSGTSRIYAKRVINGRCKSSLSSEEADSINMALNTQMPNVVLAAQEAAAAREAERQEREHREKKREPKRRRTVRKPKHEKPAQPVRQAEEKVQPAPVQEAAPAEPASQAVKTEIRSTGNEPFVSTQSAQPVKPLGNATEADLSLFSSSGSKRPARRGQYRVNHEERRK</sequence>
<dbReference type="RefSeq" id="WP_091365094.1">
    <property type="nucleotide sequence ID" value="NZ_FMXA01000018.1"/>
</dbReference>
<feature type="compositionally biased region" description="Basic residues" evidence="1">
    <location>
        <begin position="189"/>
        <end position="206"/>
    </location>
</feature>
<dbReference type="STRING" id="209880.SAMN02910343_01326"/>
<feature type="compositionally biased region" description="Basic and acidic residues" evidence="1">
    <location>
        <begin position="177"/>
        <end position="188"/>
    </location>
</feature>
<accession>A0A1G5WDW8</accession>
<feature type="compositionally biased region" description="Low complexity" evidence="1">
    <location>
        <begin position="221"/>
        <end position="238"/>
    </location>
</feature>
<dbReference type="GeneID" id="87756332"/>
<dbReference type="InterPro" id="IPR027981">
    <property type="entry name" value="DUF4446"/>
</dbReference>
<keyword evidence="2" id="KW-0472">Membrane</keyword>
<gene>
    <name evidence="3" type="ORF">SAMN02910343_01326</name>
</gene>
<keyword evidence="2" id="KW-0812">Transmembrane</keyword>
<keyword evidence="2" id="KW-1133">Transmembrane helix</keyword>
<feature type="compositionally biased region" description="Polar residues" evidence="1">
    <location>
        <begin position="243"/>
        <end position="257"/>
    </location>
</feature>
<feature type="transmembrane region" description="Helical" evidence="2">
    <location>
        <begin position="6"/>
        <end position="31"/>
    </location>
</feature>
<reference evidence="3 4" key="1">
    <citation type="submission" date="2016-10" db="EMBL/GenBank/DDBJ databases">
        <authorList>
            <person name="de Groot N.N."/>
        </authorList>
    </citation>
    <scope>NUCLEOTIDE SEQUENCE [LARGE SCALE GENOMIC DNA]</scope>
    <source>
        <strain evidence="3 4">DSM 15230</strain>
    </source>
</reference>
<dbReference type="EMBL" id="FMXA01000018">
    <property type="protein sequence ID" value="SDA56349.1"/>
    <property type="molecule type" value="Genomic_DNA"/>
</dbReference>
<keyword evidence="4" id="KW-1185">Reference proteome</keyword>
<protein>
    <recommendedName>
        <fullName evidence="5">DUF4446 family protein</fullName>
    </recommendedName>
</protein>
<evidence type="ECO:0000256" key="1">
    <source>
        <dbReference type="SAM" id="MobiDB-lite"/>
    </source>
</evidence>
<dbReference type="Pfam" id="PF14584">
    <property type="entry name" value="DUF4446"/>
    <property type="match status" value="1"/>
</dbReference>
<feature type="region of interest" description="Disordered" evidence="1">
    <location>
        <begin position="174"/>
        <end position="296"/>
    </location>
</feature>
<name>A0A1G5WDW8_9FIRM</name>
<dbReference type="AlphaFoldDB" id="A0A1G5WDW8"/>
<organism evidence="3 4">
    <name type="scientific">Allisonella histaminiformans</name>
    <dbReference type="NCBI Taxonomy" id="209880"/>
    <lineage>
        <taxon>Bacteria</taxon>
        <taxon>Bacillati</taxon>
        <taxon>Bacillota</taxon>
        <taxon>Negativicutes</taxon>
        <taxon>Veillonellales</taxon>
        <taxon>Veillonellaceae</taxon>
        <taxon>Allisonella</taxon>
    </lineage>
</organism>